<dbReference type="InterPro" id="IPR038870">
    <property type="entry name" value="UBAP1"/>
</dbReference>
<evidence type="ECO:0000313" key="5">
    <source>
        <dbReference type="Proteomes" id="UP001219518"/>
    </source>
</evidence>
<proteinExistence type="predicted"/>
<feature type="compositionally biased region" description="Basic and acidic residues" evidence="1">
    <location>
        <begin position="69"/>
        <end position="90"/>
    </location>
</feature>
<accession>A0AAE1LNN2</accession>
<protein>
    <submittedName>
        <fullName evidence="4">Ubiquitin-associated protein 1</fullName>
    </submittedName>
</protein>
<evidence type="ECO:0000256" key="1">
    <source>
        <dbReference type="SAM" id="MobiDB-lite"/>
    </source>
</evidence>
<feature type="domain" description="UBA" evidence="2">
    <location>
        <begin position="525"/>
        <end position="557"/>
    </location>
</feature>
<feature type="compositionally biased region" description="Low complexity" evidence="1">
    <location>
        <begin position="426"/>
        <end position="440"/>
    </location>
</feature>
<dbReference type="GO" id="GO:0000813">
    <property type="term" value="C:ESCRT I complex"/>
    <property type="evidence" value="ECO:0007669"/>
    <property type="project" value="InterPro"/>
</dbReference>
<dbReference type="AlphaFoldDB" id="A0AAE1LNN2"/>
<feature type="domain" description="UBA" evidence="2">
    <location>
        <begin position="449"/>
        <end position="490"/>
    </location>
</feature>
<dbReference type="PANTHER" id="PTHR15960">
    <property type="entry name" value="LD44032P"/>
    <property type="match status" value="1"/>
</dbReference>
<reference evidence="4" key="1">
    <citation type="submission" date="2021-07" db="EMBL/GenBank/DDBJ databases">
        <authorList>
            <person name="Catto M.A."/>
            <person name="Jacobson A."/>
            <person name="Kennedy G."/>
            <person name="Labadie P."/>
            <person name="Hunt B.G."/>
            <person name="Srinivasan R."/>
        </authorList>
    </citation>
    <scope>NUCLEOTIDE SEQUENCE</scope>
    <source>
        <strain evidence="4">PL_HMW_Pooled</strain>
        <tissue evidence="4">Head</tissue>
    </source>
</reference>
<name>A0AAE1LNN2_9NEOP</name>
<evidence type="ECO:0000259" key="3">
    <source>
        <dbReference type="PROSITE" id="PS51497"/>
    </source>
</evidence>
<dbReference type="SUPFAM" id="SSF46934">
    <property type="entry name" value="UBA-like"/>
    <property type="match status" value="1"/>
</dbReference>
<dbReference type="GO" id="GO:0043130">
    <property type="term" value="F:ubiquitin binding"/>
    <property type="evidence" value="ECO:0007669"/>
    <property type="project" value="InterPro"/>
</dbReference>
<reference evidence="4" key="2">
    <citation type="journal article" date="2023" name="BMC Genomics">
        <title>Pest status, molecular evolution, and epigenetic factors derived from the genome assembly of Frankliniella fusca, a thysanopteran phytovirus vector.</title>
        <authorList>
            <person name="Catto M.A."/>
            <person name="Labadie P.E."/>
            <person name="Jacobson A.L."/>
            <person name="Kennedy G.G."/>
            <person name="Srinivasan R."/>
            <person name="Hunt B.G."/>
        </authorList>
    </citation>
    <scope>NUCLEOTIDE SEQUENCE</scope>
    <source>
        <strain evidence="4">PL_HMW_Pooled</strain>
    </source>
</reference>
<dbReference type="InterPro" id="IPR009060">
    <property type="entry name" value="UBA-like_sf"/>
</dbReference>
<keyword evidence="5" id="KW-1185">Reference proteome</keyword>
<dbReference type="PANTHER" id="PTHR15960:SF5">
    <property type="entry name" value="LD44032P"/>
    <property type="match status" value="1"/>
</dbReference>
<feature type="region of interest" description="Disordered" evidence="1">
    <location>
        <begin position="409"/>
        <end position="447"/>
    </location>
</feature>
<dbReference type="CDD" id="cd14316">
    <property type="entry name" value="UBA2_UBAP1_like"/>
    <property type="match status" value="1"/>
</dbReference>
<dbReference type="GO" id="GO:0043162">
    <property type="term" value="P:ubiquitin-dependent protein catabolic process via the multivesicular body sorting pathway"/>
    <property type="evidence" value="ECO:0007669"/>
    <property type="project" value="InterPro"/>
</dbReference>
<dbReference type="Proteomes" id="UP001219518">
    <property type="component" value="Unassembled WGS sequence"/>
</dbReference>
<evidence type="ECO:0000259" key="2">
    <source>
        <dbReference type="PROSITE" id="PS50030"/>
    </source>
</evidence>
<dbReference type="EMBL" id="JAHWGI010001273">
    <property type="protein sequence ID" value="KAK3926976.1"/>
    <property type="molecule type" value="Genomic_DNA"/>
</dbReference>
<organism evidence="4 5">
    <name type="scientific">Frankliniella fusca</name>
    <dbReference type="NCBI Taxonomy" id="407009"/>
    <lineage>
        <taxon>Eukaryota</taxon>
        <taxon>Metazoa</taxon>
        <taxon>Ecdysozoa</taxon>
        <taxon>Arthropoda</taxon>
        <taxon>Hexapoda</taxon>
        <taxon>Insecta</taxon>
        <taxon>Pterygota</taxon>
        <taxon>Neoptera</taxon>
        <taxon>Paraneoptera</taxon>
        <taxon>Thysanoptera</taxon>
        <taxon>Terebrantia</taxon>
        <taxon>Thripoidea</taxon>
        <taxon>Thripidae</taxon>
        <taxon>Frankliniella</taxon>
    </lineage>
</organism>
<dbReference type="InterPro" id="IPR023340">
    <property type="entry name" value="UMA"/>
</dbReference>
<feature type="region of interest" description="Disordered" evidence="1">
    <location>
        <begin position="64"/>
        <end position="123"/>
    </location>
</feature>
<dbReference type="PROSITE" id="PS50030">
    <property type="entry name" value="UBA"/>
    <property type="match status" value="2"/>
</dbReference>
<evidence type="ECO:0000313" key="4">
    <source>
        <dbReference type="EMBL" id="KAK3926976.1"/>
    </source>
</evidence>
<gene>
    <name evidence="4" type="ORF">KUF71_015311</name>
</gene>
<dbReference type="InterPro" id="IPR042575">
    <property type="entry name" value="UBAP1_C"/>
</dbReference>
<dbReference type="InterPro" id="IPR015940">
    <property type="entry name" value="UBA"/>
</dbReference>
<comment type="caution">
    <text evidence="4">The sequence shown here is derived from an EMBL/GenBank/DDBJ whole genome shotgun (WGS) entry which is preliminary data.</text>
</comment>
<sequence length="557" mass="62232">MSGKDGEKHVFSYMDGIPVKISEKYKPPRKIVLPVGFQNRLLQPPVVPDYDFQLEHEVVNKIQQWRSSRSKEREQRRERLAKEDAKRQKLLETMQELEETMNELSTEEQAQSKNEVSDPAAPATVPVPVPEPTKIQSALPPQQALCTPVISEGNPILRPIPIKHQVVTSQINNNNNPISAFNLSDFEADTSSPFDNMELKTINDLEELAQVLQPSTVTPVQNYYQNLIGADEHFGNSHHQTTNCQVSSTEQPFNLSSSDKMLNDVKCGINYQPHVNGFTSNYDYNSVQNYPPQTVIHHHNPHGHAAAYQFPDRNLMSHPSEASFTYSQEPHQMPQQQLQNFYGSNVWPSASYQQNQLPEPSLKNIKMIASKASSSNPPIFAMLPSTSVDNVSPDDVPISSAAKELSELMKSRASKFQAKRSDDSTPENSSSSVQSPTSPTGPDPFDSLHSESQFLVQKIAEMGFPRARVARACKSLGTNDKKIVEFLLSLQSLLDAGYQEGRAEHALSVLNHDVNAAIKFLQVESQLLDLGFPVDRVSEALVKFNCDRDQALEFLIS</sequence>
<dbReference type="Gene3D" id="1.20.120.1920">
    <property type="entry name" value="UBAP1 SOUBA domain"/>
    <property type="match status" value="1"/>
</dbReference>
<dbReference type="PROSITE" id="PS51497">
    <property type="entry name" value="UMA"/>
    <property type="match status" value="1"/>
</dbReference>
<feature type="domain" description="UMA" evidence="3">
    <location>
        <begin position="14"/>
        <end position="59"/>
    </location>
</feature>